<sequence length="155" mass="16405">MRRMGIASLVAGGLLLAGCSAPHPPEVTFFADGKTVRLNPSQYCRQEADQCDGFPEAQGAMPVPGGKPLNISVPSQVAEAPWVVVFKYRAADGSQQQGRTAIFKAGEQYAYTLHLPTAGDQLTDVEVQRIANVAAGAGNELVFVTDASWVLQVSS</sequence>
<evidence type="ECO:0000313" key="2">
    <source>
        <dbReference type="Proteomes" id="UP001519332"/>
    </source>
</evidence>
<protein>
    <recommendedName>
        <fullName evidence="3">DUF2771 domain-containing protein</fullName>
    </recommendedName>
</protein>
<dbReference type="PROSITE" id="PS51257">
    <property type="entry name" value="PROKAR_LIPOPROTEIN"/>
    <property type="match status" value="1"/>
</dbReference>
<dbReference type="EMBL" id="JAGINW010000001">
    <property type="protein sequence ID" value="MBP2321179.1"/>
    <property type="molecule type" value="Genomic_DNA"/>
</dbReference>
<dbReference type="Proteomes" id="UP001519332">
    <property type="component" value="Unassembled WGS sequence"/>
</dbReference>
<comment type="caution">
    <text evidence="1">The sequence shown here is derived from an EMBL/GenBank/DDBJ whole genome shotgun (WGS) entry which is preliminary data.</text>
</comment>
<dbReference type="InterPro" id="IPR024495">
    <property type="entry name" value="DUF2771"/>
</dbReference>
<evidence type="ECO:0008006" key="3">
    <source>
        <dbReference type="Google" id="ProtNLM"/>
    </source>
</evidence>
<gene>
    <name evidence="1" type="ORF">JOF56_001564</name>
</gene>
<reference evidence="1 2" key="1">
    <citation type="submission" date="2021-03" db="EMBL/GenBank/DDBJ databases">
        <title>Sequencing the genomes of 1000 actinobacteria strains.</title>
        <authorList>
            <person name="Klenk H.-P."/>
        </authorList>
    </citation>
    <scope>NUCLEOTIDE SEQUENCE [LARGE SCALE GENOMIC DNA]</scope>
    <source>
        <strain evidence="1 2">DSM 46670</strain>
    </source>
</reference>
<name>A0ABS4T9T5_9PSEU</name>
<accession>A0ABS4T9T5</accession>
<dbReference type="Pfam" id="PF10969">
    <property type="entry name" value="DUF2771"/>
    <property type="match status" value="1"/>
</dbReference>
<keyword evidence="2" id="KW-1185">Reference proteome</keyword>
<evidence type="ECO:0000313" key="1">
    <source>
        <dbReference type="EMBL" id="MBP2321179.1"/>
    </source>
</evidence>
<organism evidence="1 2">
    <name type="scientific">Kibdelosporangium banguiense</name>
    <dbReference type="NCBI Taxonomy" id="1365924"/>
    <lineage>
        <taxon>Bacteria</taxon>
        <taxon>Bacillati</taxon>
        <taxon>Actinomycetota</taxon>
        <taxon>Actinomycetes</taxon>
        <taxon>Pseudonocardiales</taxon>
        <taxon>Pseudonocardiaceae</taxon>
        <taxon>Kibdelosporangium</taxon>
    </lineage>
</organism>
<proteinExistence type="predicted"/>